<dbReference type="InterPro" id="IPR029114">
    <property type="entry name" value="Ntox24"/>
</dbReference>
<evidence type="ECO:0000313" key="4">
    <source>
        <dbReference type="Proteomes" id="UP000292452"/>
    </source>
</evidence>
<evidence type="ECO:0000259" key="2">
    <source>
        <dbReference type="Pfam" id="PF15529"/>
    </source>
</evidence>
<evidence type="ECO:0000256" key="1">
    <source>
        <dbReference type="SAM" id="MobiDB-lite"/>
    </source>
</evidence>
<organism evidence="3 4">
    <name type="scientific">Streptomyces kasugaensis</name>
    <dbReference type="NCBI Taxonomy" id="1946"/>
    <lineage>
        <taxon>Bacteria</taxon>
        <taxon>Bacillati</taxon>
        <taxon>Actinomycetota</taxon>
        <taxon>Actinomycetes</taxon>
        <taxon>Kitasatosporales</taxon>
        <taxon>Streptomycetaceae</taxon>
        <taxon>Streptomyces</taxon>
    </lineage>
</organism>
<feature type="compositionally biased region" description="Polar residues" evidence="1">
    <location>
        <begin position="12"/>
        <end position="27"/>
    </location>
</feature>
<dbReference type="Pfam" id="PF15529">
    <property type="entry name" value="Ntox24"/>
    <property type="match status" value="1"/>
</dbReference>
<dbReference type="EMBL" id="SIXH01000020">
    <property type="protein sequence ID" value="TBO60958.1"/>
    <property type="molecule type" value="Genomic_DNA"/>
</dbReference>
<protein>
    <recommendedName>
        <fullName evidence="2">Bacterial toxin 24 domain-containing protein</fullName>
    </recommendedName>
</protein>
<reference evidence="3 4" key="1">
    <citation type="submission" date="2019-02" db="EMBL/GenBank/DDBJ databases">
        <title>Draft Genome Sequence of Streptomyces sp. AM-2504, identified by 16S rRNA comparative analysis as a Streptomyces Kasugaensis strain.</title>
        <authorList>
            <person name="Napolioni V."/>
            <person name="Giuliodori A.M."/>
            <person name="Spurio R."/>
            <person name="Fabbretti A."/>
        </authorList>
    </citation>
    <scope>NUCLEOTIDE SEQUENCE [LARGE SCALE GENOMIC DNA]</scope>
    <source>
        <strain evidence="3 4">AM-2504</strain>
    </source>
</reference>
<feature type="region of interest" description="Disordered" evidence="1">
    <location>
        <begin position="66"/>
        <end position="111"/>
    </location>
</feature>
<sequence length="111" mass="12095">MVLAGATPVLVHNSNCPTGGDSVSPSSPKRKHPQPDENTEGSHTLFERDENGRIIRYQTWIEEPRSPSGWRLGPRFRGTGKPHSGVNPPLHYPKDGGFGESATGEHLPLGY</sequence>
<proteinExistence type="predicted"/>
<dbReference type="RefSeq" id="WP_207309435.1">
    <property type="nucleotide sequence ID" value="NZ_SIXH01000020.1"/>
</dbReference>
<keyword evidence="4" id="KW-1185">Reference proteome</keyword>
<evidence type="ECO:0000313" key="3">
    <source>
        <dbReference type="EMBL" id="TBO60958.1"/>
    </source>
</evidence>
<dbReference type="Proteomes" id="UP000292452">
    <property type="component" value="Unassembled WGS sequence"/>
</dbReference>
<dbReference type="AlphaFoldDB" id="A0A4Q9HZY4"/>
<gene>
    <name evidence="3" type="ORF">EYS09_03750</name>
</gene>
<accession>A0A4Q9HZY4</accession>
<feature type="region of interest" description="Disordered" evidence="1">
    <location>
        <begin position="1"/>
        <end position="50"/>
    </location>
</feature>
<feature type="domain" description="Bacterial toxin 24" evidence="2">
    <location>
        <begin position="31"/>
        <end position="94"/>
    </location>
</feature>
<name>A0A4Q9HZY4_STRKA</name>
<comment type="caution">
    <text evidence="3">The sequence shown here is derived from an EMBL/GenBank/DDBJ whole genome shotgun (WGS) entry which is preliminary data.</text>
</comment>